<organism evidence="1">
    <name type="scientific">Tanacetum cinerariifolium</name>
    <name type="common">Dalmatian daisy</name>
    <name type="synonym">Chrysanthemum cinerariifolium</name>
    <dbReference type="NCBI Taxonomy" id="118510"/>
    <lineage>
        <taxon>Eukaryota</taxon>
        <taxon>Viridiplantae</taxon>
        <taxon>Streptophyta</taxon>
        <taxon>Embryophyta</taxon>
        <taxon>Tracheophyta</taxon>
        <taxon>Spermatophyta</taxon>
        <taxon>Magnoliopsida</taxon>
        <taxon>eudicotyledons</taxon>
        <taxon>Gunneridae</taxon>
        <taxon>Pentapetalae</taxon>
        <taxon>asterids</taxon>
        <taxon>campanulids</taxon>
        <taxon>Asterales</taxon>
        <taxon>Asteraceae</taxon>
        <taxon>Asteroideae</taxon>
        <taxon>Anthemideae</taxon>
        <taxon>Anthemidinae</taxon>
        <taxon>Tanacetum</taxon>
    </lineage>
</organism>
<evidence type="ECO:0000313" key="1">
    <source>
        <dbReference type="EMBL" id="GEU93553.1"/>
    </source>
</evidence>
<accession>A0A6L2P557</accession>
<reference evidence="1" key="1">
    <citation type="journal article" date="2019" name="Sci. Rep.">
        <title>Draft genome of Tanacetum cinerariifolium, the natural source of mosquito coil.</title>
        <authorList>
            <person name="Yamashiro T."/>
            <person name="Shiraishi A."/>
            <person name="Satake H."/>
            <person name="Nakayama K."/>
        </authorList>
    </citation>
    <scope>NUCLEOTIDE SEQUENCE</scope>
</reference>
<proteinExistence type="predicted"/>
<dbReference type="EMBL" id="BKCJ010010881">
    <property type="protein sequence ID" value="GEU93553.1"/>
    <property type="molecule type" value="Genomic_DNA"/>
</dbReference>
<sequence>MVLVNIISGNYIDENWTNPSILVDKTKSAEDSSNDDEEIKIDDLIELMQKTVASSMELESPIDDQPIQVSREDSQKYKLEKEKVVVEAKVANLKALPSYPNVQQLTELLLNSLKPEFNNLIKAHNFSSLIPTELKDLLRKFEAINGTLALTKKVDKLEGLKLEIQVDLVALHVQVSSIGSQLAKLKVLDAISTILGKVVVAMDRFAHDISLESQKAGDTSVLLACQAGPHPAEGEKNTNQSTITQLFQIRHVKDVAAANLINKPTTKPTITEPTTTQIIKTTFVIIPTITPPF</sequence>
<protein>
    <submittedName>
        <fullName evidence="1">Uncharacterized protein</fullName>
    </submittedName>
</protein>
<gene>
    <name evidence="1" type="ORF">Tci_065531</name>
</gene>
<name>A0A6L2P557_TANCI</name>
<dbReference type="AlphaFoldDB" id="A0A6L2P557"/>
<comment type="caution">
    <text evidence="1">The sequence shown here is derived from an EMBL/GenBank/DDBJ whole genome shotgun (WGS) entry which is preliminary data.</text>
</comment>